<keyword evidence="1" id="KW-1185">Reference proteome</keyword>
<proteinExistence type="predicted"/>
<dbReference type="Proteomes" id="UP000887540">
    <property type="component" value="Unplaced"/>
</dbReference>
<evidence type="ECO:0000313" key="2">
    <source>
        <dbReference type="WBParaSite" id="ACRNAN_scaffold22694.g12306.t1"/>
    </source>
</evidence>
<organism evidence="1 2">
    <name type="scientific">Acrobeloides nanus</name>
    <dbReference type="NCBI Taxonomy" id="290746"/>
    <lineage>
        <taxon>Eukaryota</taxon>
        <taxon>Metazoa</taxon>
        <taxon>Ecdysozoa</taxon>
        <taxon>Nematoda</taxon>
        <taxon>Chromadorea</taxon>
        <taxon>Rhabditida</taxon>
        <taxon>Tylenchina</taxon>
        <taxon>Cephalobomorpha</taxon>
        <taxon>Cephaloboidea</taxon>
        <taxon>Cephalobidae</taxon>
        <taxon>Acrobeloides</taxon>
    </lineage>
</organism>
<accession>A0A914DB58</accession>
<reference evidence="2" key="1">
    <citation type="submission" date="2022-11" db="UniProtKB">
        <authorList>
            <consortium name="WormBaseParasite"/>
        </authorList>
    </citation>
    <scope>IDENTIFICATION</scope>
</reference>
<dbReference type="AlphaFoldDB" id="A0A914DB58"/>
<sequence length="112" mass="13095">MFEDLEEVEIQMPTVSATMGTPIATHQMLQYSRIWHDDFTYWVDPTYKEAKNVCYGRTNEEGQTRPNKLQNTLIATQIDSQKLDNRMKMFALLKLETTYGLNQIVLLDEVVF</sequence>
<protein>
    <submittedName>
        <fullName evidence="2">Uncharacterized protein</fullName>
    </submittedName>
</protein>
<dbReference type="WBParaSite" id="ACRNAN_scaffold22694.g12306.t1">
    <property type="protein sequence ID" value="ACRNAN_scaffold22694.g12306.t1"/>
    <property type="gene ID" value="ACRNAN_scaffold22694.g12306"/>
</dbReference>
<name>A0A914DB58_9BILA</name>
<evidence type="ECO:0000313" key="1">
    <source>
        <dbReference type="Proteomes" id="UP000887540"/>
    </source>
</evidence>